<dbReference type="Pfam" id="PF00772">
    <property type="entry name" value="DnaB"/>
    <property type="match status" value="1"/>
</dbReference>
<dbReference type="EC" id="5.6.2.3" evidence="11 12"/>
<keyword evidence="3 12" id="KW-0235">DNA replication</keyword>
<dbReference type="Pfam" id="PF03796">
    <property type="entry name" value="DnaB_C"/>
    <property type="match status" value="1"/>
</dbReference>
<evidence type="ECO:0000256" key="2">
    <source>
        <dbReference type="ARBA" id="ARBA00022515"/>
    </source>
</evidence>
<dbReference type="Proteomes" id="UP001210231">
    <property type="component" value="Unassembled WGS sequence"/>
</dbReference>
<evidence type="ECO:0000313" key="14">
    <source>
        <dbReference type="EMBL" id="MDA3614692.1"/>
    </source>
</evidence>
<dbReference type="SUPFAM" id="SSF52540">
    <property type="entry name" value="P-loop containing nucleoside triphosphate hydrolases"/>
    <property type="match status" value="1"/>
</dbReference>
<reference evidence="14 15" key="1">
    <citation type="submission" date="2022-12" db="EMBL/GenBank/DDBJ databases">
        <title>Chitinophagaceae gen. sp. nov., a new member of the family Chitinophagaceae, isolated from soil in a chemical factory.</title>
        <authorList>
            <person name="Ke Z."/>
        </authorList>
    </citation>
    <scope>NUCLEOTIDE SEQUENCE [LARGE SCALE GENOMIC DNA]</scope>
    <source>
        <strain evidence="14 15">LY-5</strain>
    </source>
</reference>
<evidence type="ECO:0000256" key="11">
    <source>
        <dbReference type="NCBIfam" id="TIGR00665"/>
    </source>
</evidence>
<keyword evidence="4 12" id="KW-0547">Nucleotide-binding</keyword>
<dbReference type="Gene3D" id="3.40.50.300">
    <property type="entry name" value="P-loop containing nucleotide triphosphate hydrolases"/>
    <property type="match status" value="1"/>
</dbReference>
<evidence type="ECO:0000256" key="9">
    <source>
        <dbReference type="ARBA" id="ARBA00023235"/>
    </source>
</evidence>
<dbReference type="RefSeq" id="WP_407031017.1">
    <property type="nucleotide sequence ID" value="NZ_JAQGEF010000007.1"/>
</dbReference>
<evidence type="ECO:0000259" key="13">
    <source>
        <dbReference type="PROSITE" id="PS51199"/>
    </source>
</evidence>
<evidence type="ECO:0000256" key="1">
    <source>
        <dbReference type="ARBA" id="ARBA00008428"/>
    </source>
</evidence>
<dbReference type="InterPro" id="IPR027417">
    <property type="entry name" value="P-loop_NTPase"/>
</dbReference>
<comment type="catalytic activity">
    <reaction evidence="10 12">
        <text>ATP + H2O = ADP + phosphate + H(+)</text>
        <dbReference type="Rhea" id="RHEA:13065"/>
        <dbReference type="ChEBI" id="CHEBI:15377"/>
        <dbReference type="ChEBI" id="CHEBI:15378"/>
        <dbReference type="ChEBI" id="CHEBI:30616"/>
        <dbReference type="ChEBI" id="CHEBI:43474"/>
        <dbReference type="ChEBI" id="CHEBI:456216"/>
        <dbReference type="EC" id="5.6.2.3"/>
    </reaction>
</comment>
<evidence type="ECO:0000256" key="8">
    <source>
        <dbReference type="ARBA" id="ARBA00023125"/>
    </source>
</evidence>
<evidence type="ECO:0000256" key="4">
    <source>
        <dbReference type="ARBA" id="ARBA00022741"/>
    </source>
</evidence>
<organism evidence="14 15">
    <name type="scientific">Polluticaenibacter yanchengensis</name>
    <dbReference type="NCBI Taxonomy" id="3014562"/>
    <lineage>
        <taxon>Bacteria</taxon>
        <taxon>Pseudomonadati</taxon>
        <taxon>Bacteroidota</taxon>
        <taxon>Chitinophagia</taxon>
        <taxon>Chitinophagales</taxon>
        <taxon>Chitinophagaceae</taxon>
        <taxon>Polluticaenibacter</taxon>
    </lineage>
</organism>
<dbReference type="PANTHER" id="PTHR30153:SF2">
    <property type="entry name" value="REPLICATIVE DNA HELICASE"/>
    <property type="match status" value="1"/>
</dbReference>
<keyword evidence="2 12" id="KW-0639">Primosome</keyword>
<dbReference type="EMBL" id="JAQGEF010000007">
    <property type="protein sequence ID" value="MDA3614692.1"/>
    <property type="molecule type" value="Genomic_DNA"/>
</dbReference>
<dbReference type="InterPro" id="IPR036185">
    <property type="entry name" value="DNA_heli_DnaB-like_N_sf"/>
</dbReference>
<evidence type="ECO:0000256" key="3">
    <source>
        <dbReference type="ARBA" id="ARBA00022705"/>
    </source>
</evidence>
<dbReference type="InterPro" id="IPR007693">
    <property type="entry name" value="DNA_helicase_DnaB-like_N"/>
</dbReference>
<gene>
    <name evidence="14" type="primary">dnaB</name>
    <name evidence="14" type="ORF">O3P16_07725</name>
</gene>
<dbReference type="GO" id="GO:0016787">
    <property type="term" value="F:hydrolase activity"/>
    <property type="evidence" value="ECO:0007669"/>
    <property type="project" value="UniProtKB-KW"/>
</dbReference>
<keyword evidence="8 12" id="KW-0238">DNA-binding</keyword>
<dbReference type="PANTHER" id="PTHR30153">
    <property type="entry name" value="REPLICATIVE DNA HELICASE DNAB"/>
    <property type="match status" value="1"/>
</dbReference>
<comment type="function">
    <text evidence="12">The main replicative DNA helicase, it participates in initiation and elongation during chromosome replication. Travels ahead of the DNA replisome, separating dsDNA into templates for DNA synthesis. A processive ATP-dependent 5'-3' DNA helicase it has DNA-dependent ATPase activity.</text>
</comment>
<dbReference type="PROSITE" id="PS51199">
    <property type="entry name" value="SF4_HELICASE"/>
    <property type="match status" value="1"/>
</dbReference>
<dbReference type="Gene3D" id="1.10.860.10">
    <property type="entry name" value="DNAb Helicase, Chain A"/>
    <property type="match status" value="1"/>
</dbReference>
<dbReference type="InterPro" id="IPR016136">
    <property type="entry name" value="DNA_helicase_N/primase_C"/>
</dbReference>
<comment type="caution">
    <text evidence="14">The sequence shown here is derived from an EMBL/GenBank/DDBJ whole genome shotgun (WGS) entry which is preliminary data.</text>
</comment>
<dbReference type="NCBIfam" id="TIGR00665">
    <property type="entry name" value="DnaB"/>
    <property type="match status" value="1"/>
</dbReference>
<comment type="similarity">
    <text evidence="1 12">Belongs to the helicase family. DnaB subfamily.</text>
</comment>
<protein>
    <recommendedName>
        <fullName evidence="11 12">Replicative DNA helicase</fullName>
        <ecNumber evidence="11 12">5.6.2.3</ecNumber>
    </recommendedName>
</protein>
<keyword evidence="5 12" id="KW-0378">Hydrolase</keyword>
<evidence type="ECO:0000256" key="5">
    <source>
        <dbReference type="ARBA" id="ARBA00022801"/>
    </source>
</evidence>
<dbReference type="GO" id="GO:0003678">
    <property type="term" value="F:DNA helicase activity"/>
    <property type="evidence" value="ECO:0007669"/>
    <property type="project" value="UniProtKB-EC"/>
</dbReference>
<accession>A0ABT4UIN4</accession>
<feature type="domain" description="SF4 helicase" evidence="13">
    <location>
        <begin position="201"/>
        <end position="465"/>
    </location>
</feature>
<dbReference type="SUPFAM" id="SSF48024">
    <property type="entry name" value="N-terminal domain of DnaB helicase"/>
    <property type="match status" value="1"/>
</dbReference>
<keyword evidence="15" id="KW-1185">Reference proteome</keyword>
<dbReference type="InterPro" id="IPR007694">
    <property type="entry name" value="DNA_helicase_DnaB-like_C"/>
</dbReference>
<keyword evidence="7 12" id="KW-0067">ATP-binding</keyword>
<dbReference type="CDD" id="cd00984">
    <property type="entry name" value="DnaB_C"/>
    <property type="match status" value="1"/>
</dbReference>
<evidence type="ECO:0000256" key="12">
    <source>
        <dbReference type="RuleBase" id="RU362085"/>
    </source>
</evidence>
<evidence type="ECO:0000256" key="7">
    <source>
        <dbReference type="ARBA" id="ARBA00022840"/>
    </source>
</evidence>
<keyword evidence="9" id="KW-0413">Isomerase</keyword>
<proteinExistence type="inferred from homology"/>
<evidence type="ECO:0000313" key="15">
    <source>
        <dbReference type="Proteomes" id="UP001210231"/>
    </source>
</evidence>
<keyword evidence="6 12" id="KW-0347">Helicase</keyword>
<sequence>MNQQRNQNQNWNNSKSSLKTNKNIEKGLLRVLPNAQDLESAVLGAVLVDSRAYSIASEYLYSECFYSPKNELIWNVFGRLNSKNSPIDILTVMEELKSAGELEQLGGLGEITKLTIGVIGSTNITSHCKIVFEKYLQREVIKMGSELVEMAYDSNSDAFNLVEEAEKMLFNISQRSVKSDYAHLSDKLPDLLNAVELAKSNGGKAIGVPSGYPLLDSVTGGFQNGQLIIIAARPAVGKSVFSLNIAKGVASQGYPVGVFNLEMSHIETLRRAVANVGGHRMNDLKSGRIEPIESIYQTGQLIEKLPIYVDDNASLTVSIFRAKARKMVTKHKVKLIIIDYLQLMTGEDKRNNREQEISTISRWLKITAKELQIPIIALSQMSRDVEKRGNKEPQLSDLRESGAIEQDADIVAFIYARTESEIEEYIGLKNIRMLKIAKQRDGALETIAFNARNDVQTWDELGIIQGKNIPEPPQNLPQRSNDAALFFEPF</sequence>
<name>A0ABT4UIN4_9BACT</name>
<dbReference type="InterPro" id="IPR007692">
    <property type="entry name" value="DNA_helicase_DnaB"/>
</dbReference>
<evidence type="ECO:0000256" key="10">
    <source>
        <dbReference type="ARBA" id="ARBA00048954"/>
    </source>
</evidence>
<evidence type="ECO:0000256" key="6">
    <source>
        <dbReference type="ARBA" id="ARBA00022806"/>
    </source>
</evidence>